<dbReference type="CDD" id="cd17535">
    <property type="entry name" value="REC_NarL-like"/>
    <property type="match status" value="1"/>
</dbReference>
<dbReference type="EMBL" id="VCIZ01000001">
    <property type="protein sequence ID" value="TSP14259.1"/>
    <property type="molecule type" value="Genomic_DNA"/>
</dbReference>
<dbReference type="InterPro" id="IPR058245">
    <property type="entry name" value="NreC/VraR/RcsB-like_REC"/>
</dbReference>
<accession>A0AAE9I1B0</accession>
<dbReference type="PANTHER" id="PTHR43214:SF41">
    <property type="entry name" value="NITRATE_NITRITE RESPONSE REGULATOR PROTEIN NARP"/>
    <property type="match status" value="1"/>
</dbReference>
<evidence type="ECO:0000256" key="3">
    <source>
        <dbReference type="ARBA" id="ARBA00023125"/>
    </source>
</evidence>
<dbReference type="GO" id="GO:0006355">
    <property type="term" value="P:regulation of DNA-templated transcription"/>
    <property type="evidence" value="ECO:0007669"/>
    <property type="project" value="InterPro"/>
</dbReference>
<dbReference type="SMART" id="SM00448">
    <property type="entry name" value="REC"/>
    <property type="match status" value="1"/>
</dbReference>
<reference evidence="9" key="2">
    <citation type="journal article" date="2022" name="Microbiol. Resour. Announc.">
        <title>Genome Sequence of Cupriavidus campinensis Strain G5, a Member of a Bacterial Consortium Capable of Polyethylene Degradation.</title>
        <authorList>
            <person name="Schneider B."/>
            <person name="Pfeiffer F."/>
            <person name="Dyall-Smith M."/>
            <person name="Kunte H.J."/>
        </authorList>
    </citation>
    <scope>NUCLEOTIDE SEQUENCE</scope>
    <source>
        <strain evidence="9">G5</strain>
    </source>
</reference>
<feature type="domain" description="HTH luxR-type" evidence="6">
    <location>
        <begin position="153"/>
        <end position="218"/>
    </location>
</feature>
<dbReference type="PROSITE" id="PS50110">
    <property type="entry name" value="RESPONSE_REGULATORY"/>
    <property type="match status" value="1"/>
</dbReference>
<dbReference type="SUPFAM" id="SSF52172">
    <property type="entry name" value="CheY-like"/>
    <property type="match status" value="1"/>
</dbReference>
<keyword evidence="2" id="KW-0805">Transcription regulation</keyword>
<proteinExistence type="predicted"/>
<keyword evidence="3" id="KW-0238">DNA-binding</keyword>
<dbReference type="InterPro" id="IPR000792">
    <property type="entry name" value="Tscrpt_reg_LuxR_C"/>
</dbReference>
<dbReference type="PROSITE" id="PS50043">
    <property type="entry name" value="HTH_LUXR_2"/>
    <property type="match status" value="1"/>
</dbReference>
<dbReference type="SUPFAM" id="SSF46894">
    <property type="entry name" value="C-terminal effector domain of the bipartite response regulators"/>
    <property type="match status" value="1"/>
</dbReference>
<evidence type="ECO:0000313" key="9">
    <source>
        <dbReference type="EMBL" id="URF05704.1"/>
    </source>
</evidence>
<dbReference type="InterPro" id="IPR001789">
    <property type="entry name" value="Sig_transdc_resp-reg_receiver"/>
</dbReference>
<evidence type="ECO:0000256" key="2">
    <source>
        <dbReference type="ARBA" id="ARBA00023015"/>
    </source>
</evidence>
<dbReference type="Proteomes" id="UP000318943">
    <property type="component" value="Unassembled WGS sequence"/>
</dbReference>
<evidence type="ECO:0000259" key="7">
    <source>
        <dbReference type="PROSITE" id="PS50110"/>
    </source>
</evidence>
<organism evidence="9 11">
    <name type="scientific">Cupriavidus campinensis</name>
    <dbReference type="NCBI Taxonomy" id="151783"/>
    <lineage>
        <taxon>Bacteria</taxon>
        <taxon>Pseudomonadati</taxon>
        <taxon>Pseudomonadota</taxon>
        <taxon>Betaproteobacteria</taxon>
        <taxon>Burkholderiales</taxon>
        <taxon>Burkholderiaceae</taxon>
        <taxon>Cupriavidus</taxon>
    </lineage>
</organism>
<evidence type="ECO:0000313" key="10">
    <source>
        <dbReference type="Proteomes" id="UP000318943"/>
    </source>
</evidence>
<dbReference type="AlphaFoldDB" id="A0AAE9I1B0"/>
<dbReference type="InterPro" id="IPR016032">
    <property type="entry name" value="Sig_transdc_resp-reg_C-effctor"/>
</dbReference>
<evidence type="ECO:0000256" key="4">
    <source>
        <dbReference type="ARBA" id="ARBA00023163"/>
    </source>
</evidence>
<dbReference type="PROSITE" id="PS00622">
    <property type="entry name" value="HTH_LUXR_1"/>
    <property type="match status" value="1"/>
</dbReference>
<dbReference type="Pfam" id="PF00196">
    <property type="entry name" value="GerE"/>
    <property type="match status" value="1"/>
</dbReference>
<protein>
    <submittedName>
        <fullName evidence="9">Response regulator transcription factor</fullName>
    </submittedName>
</protein>
<evidence type="ECO:0000256" key="1">
    <source>
        <dbReference type="ARBA" id="ARBA00022553"/>
    </source>
</evidence>
<dbReference type="EMBL" id="CP097330">
    <property type="protein sequence ID" value="URF05704.1"/>
    <property type="molecule type" value="Genomic_DNA"/>
</dbReference>
<gene>
    <name evidence="8" type="ORF">FGG12_00925</name>
    <name evidence="9" type="ORF">M5D45_07885</name>
</gene>
<dbReference type="SMART" id="SM00421">
    <property type="entry name" value="HTH_LUXR"/>
    <property type="match status" value="1"/>
</dbReference>
<dbReference type="Pfam" id="PF00072">
    <property type="entry name" value="Response_reg"/>
    <property type="match status" value="1"/>
</dbReference>
<reference evidence="9" key="3">
    <citation type="submission" date="2022-05" db="EMBL/GenBank/DDBJ databases">
        <authorList>
            <person name="Kunte H.-J."/>
        </authorList>
    </citation>
    <scope>NUCLEOTIDE SEQUENCE</scope>
    <source>
        <strain evidence="9">G5</strain>
    </source>
</reference>
<dbReference type="InterPro" id="IPR039420">
    <property type="entry name" value="WalR-like"/>
</dbReference>
<feature type="modified residue" description="4-aspartylphosphate" evidence="5">
    <location>
        <position position="55"/>
    </location>
</feature>
<dbReference type="InterPro" id="IPR011006">
    <property type="entry name" value="CheY-like_superfamily"/>
</dbReference>
<dbReference type="GO" id="GO:0000160">
    <property type="term" value="P:phosphorelay signal transduction system"/>
    <property type="evidence" value="ECO:0007669"/>
    <property type="project" value="InterPro"/>
</dbReference>
<dbReference type="Proteomes" id="UP001056132">
    <property type="component" value="Chromosome 1"/>
</dbReference>
<evidence type="ECO:0000313" key="8">
    <source>
        <dbReference type="EMBL" id="TSP14259.1"/>
    </source>
</evidence>
<keyword evidence="1 5" id="KW-0597">Phosphoprotein</keyword>
<sequence>MTIRVVVADDHAMIREGLAALLQREDDIEVLAQARNGVELLQLVRSLRPDVAVLDIGMPILNGVEAIRRVTAEAVPCKMLCLSINNRHQEVMAALDAGASGYVLKENSFEELSRAIRRVMANQVYLSGELIGGLLHAYRSPGTPRHTDGAASLALRLPQLTPRERQVAQLFAEGHSTKSIARMLYLSDKTIASHRENTFRKLGIRSIAELTRYAMREGLSS</sequence>
<evidence type="ECO:0000256" key="5">
    <source>
        <dbReference type="PROSITE-ProRule" id="PRU00169"/>
    </source>
</evidence>
<dbReference type="KEGG" id="ccam:M5D45_07885"/>
<dbReference type="PRINTS" id="PR00038">
    <property type="entry name" value="HTHLUXR"/>
</dbReference>
<keyword evidence="4" id="KW-0804">Transcription</keyword>
<reference evidence="8 10" key="1">
    <citation type="submission" date="2019-05" db="EMBL/GenBank/DDBJ databases">
        <title>Whole genome sequence analysis of Cupriavidus campinensis S14E4C strain.</title>
        <authorList>
            <person name="Abbaszade G."/>
            <person name="Szabo A."/>
            <person name="Toumi M."/>
            <person name="Toth E."/>
        </authorList>
    </citation>
    <scope>NUCLEOTIDE SEQUENCE [LARGE SCALE GENOMIC DNA]</scope>
    <source>
        <strain evidence="8 10">S14E4C</strain>
    </source>
</reference>
<evidence type="ECO:0000313" key="11">
    <source>
        <dbReference type="Proteomes" id="UP001056132"/>
    </source>
</evidence>
<keyword evidence="10" id="KW-1185">Reference proteome</keyword>
<dbReference type="GO" id="GO:0003677">
    <property type="term" value="F:DNA binding"/>
    <property type="evidence" value="ECO:0007669"/>
    <property type="project" value="UniProtKB-KW"/>
</dbReference>
<evidence type="ECO:0000259" key="6">
    <source>
        <dbReference type="PROSITE" id="PS50043"/>
    </source>
</evidence>
<dbReference type="Gene3D" id="3.40.50.2300">
    <property type="match status" value="1"/>
</dbReference>
<dbReference type="RefSeq" id="WP_144195287.1">
    <property type="nucleotide sequence ID" value="NZ_CAJPVH010000018.1"/>
</dbReference>
<feature type="domain" description="Response regulatory" evidence="7">
    <location>
        <begin position="4"/>
        <end position="120"/>
    </location>
</feature>
<dbReference type="CDD" id="cd06170">
    <property type="entry name" value="LuxR_C_like"/>
    <property type="match status" value="1"/>
</dbReference>
<name>A0AAE9I1B0_9BURK</name>
<dbReference type="PANTHER" id="PTHR43214">
    <property type="entry name" value="TWO-COMPONENT RESPONSE REGULATOR"/>
    <property type="match status" value="1"/>
</dbReference>